<dbReference type="Proteomes" id="UP000270094">
    <property type="component" value="Unassembled WGS sequence"/>
</dbReference>
<dbReference type="PANTHER" id="PTHR19446">
    <property type="entry name" value="REVERSE TRANSCRIPTASES"/>
    <property type="match status" value="1"/>
</dbReference>
<sequence>MDKGDIANCSTYRPIRLMSHTPKIFKRVHETRLRAIIELSNQCGYVKGAGTADAIHTVRIVMKKYREKRRELHAAFLDMEEAFDNVPHDVI</sequence>
<proteinExistence type="predicted"/>
<dbReference type="Pfam" id="PF00078">
    <property type="entry name" value="RVT_1"/>
    <property type="match status" value="1"/>
</dbReference>
<reference evidence="2 3" key="1">
    <citation type="submission" date="2018-11" db="EMBL/GenBank/DDBJ databases">
        <authorList>
            <consortium name="Pathogen Informatics"/>
        </authorList>
    </citation>
    <scope>NUCLEOTIDE SEQUENCE [LARGE SCALE GENOMIC DNA]</scope>
</reference>
<gene>
    <name evidence="2" type="ORF">SVUK_LOCUS10758</name>
</gene>
<dbReference type="OrthoDB" id="5836144at2759"/>
<evidence type="ECO:0000313" key="2">
    <source>
        <dbReference type="EMBL" id="VDM75760.1"/>
    </source>
</evidence>
<keyword evidence="3" id="KW-1185">Reference proteome</keyword>
<organism evidence="2 3">
    <name type="scientific">Strongylus vulgaris</name>
    <name type="common">Blood worm</name>
    <dbReference type="NCBI Taxonomy" id="40348"/>
    <lineage>
        <taxon>Eukaryota</taxon>
        <taxon>Metazoa</taxon>
        <taxon>Ecdysozoa</taxon>
        <taxon>Nematoda</taxon>
        <taxon>Chromadorea</taxon>
        <taxon>Rhabditida</taxon>
        <taxon>Rhabditina</taxon>
        <taxon>Rhabditomorpha</taxon>
        <taxon>Strongyloidea</taxon>
        <taxon>Strongylidae</taxon>
        <taxon>Strongylus</taxon>
    </lineage>
</organism>
<dbReference type="InterPro" id="IPR000477">
    <property type="entry name" value="RT_dom"/>
</dbReference>
<evidence type="ECO:0000259" key="1">
    <source>
        <dbReference type="PROSITE" id="PS50878"/>
    </source>
</evidence>
<name>A0A3P7IRE8_STRVU</name>
<dbReference type="AlphaFoldDB" id="A0A3P7IRE8"/>
<protein>
    <recommendedName>
        <fullName evidence="1">Reverse transcriptase domain-containing protein</fullName>
    </recommendedName>
</protein>
<dbReference type="EMBL" id="UYYB01095799">
    <property type="protein sequence ID" value="VDM75760.1"/>
    <property type="molecule type" value="Genomic_DNA"/>
</dbReference>
<evidence type="ECO:0000313" key="3">
    <source>
        <dbReference type="Proteomes" id="UP000270094"/>
    </source>
</evidence>
<feature type="domain" description="Reverse transcriptase" evidence="1">
    <location>
        <begin position="1"/>
        <end position="91"/>
    </location>
</feature>
<accession>A0A3P7IRE8</accession>
<dbReference type="PROSITE" id="PS50878">
    <property type="entry name" value="RT_POL"/>
    <property type="match status" value="1"/>
</dbReference>